<evidence type="ECO:0000256" key="2">
    <source>
        <dbReference type="ARBA" id="ARBA00022692"/>
    </source>
</evidence>
<name>A0A6A6J2S6_9PLEO</name>
<evidence type="ECO:0000313" key="9">
    <source>
        <dbReference type="Proteomes" id="UP000800094"/>
    </source>
</evidence>
<feature type="transmembrane region" description="Helical" evidence="6">
    <location>
        <begin position="270"/>
        <end position="291"/>
    </location>
</feature>
<protein>
    <submittedName>
        <fullName evidence="8">MFS general substrate transporter</fullName>
    </submittedName>
</protein>
<dbReference type="GO" id="GO:0005886">
    <property type="term" value="C:plasma membrane"/>
    <property type="evidence" value="ECO:0007669"/>
    <property type="project" value="TreeGrafter"/>
</dbReference>
<organism evidence="8 9">
    <name type="scientific">Trematosphaeria pertusa</name>
    <dbReference type="NCBI Taxonomy" id="390896"/>
    <lineage>
        <taxon>Eukaryota</taxon>
        <taxon>Fungi</taxon>
        <taxon>Dikarya</taxon>
        <taxon>Ascomycota</taxon>
        <taxon>Pezizomycotina</taxon>
        <taxon>Dothideomycetes</taxon>
        <taxon>Pleosporomycetidae</taxon>
        <taxon>Pleosporales</taxon>
        <taxon>Massarineae</taxon>
        <taxon>Trematosphaeriaceae</taxon>
        <taxon>Trematosphaeria</taxon>
    </lineage>
</organism>
<dbReference type="InterPro" id="IPR020846">
    <property type="entry name" value="MFS_dom"/>
</dbReference>
<dbReference type="RefSeq" id="XP_033691695.1">
    <property type="nucleotide sequence ID" value="XM_033823000.1"/>
</dbReference>
<gene>
    <name evidence="8" type="ORF">BU26DRAFT_412986</name>
</gene>
<evidence type="ECO:0000256" key="3">
    <source>
        <dbReference type="ARBA" id="ARBA00022989"/>
    </source>
</evidence>
<dbReference type="InterPro" id="IPR036259">
    <property type="entry name" value="MFS_trans_sf"/>
</dbReference>
<dbReference type="PROSITE" id="PS50850">
    <property type="entry name" value="MFS"/>
    <property type="match status" value="1"/>
</dbReference>
<dbReference type="OrthoDB" id="2585655at2759"/>
<keyword evidence="2 6" id="KW-0812">Transmembrane</keyword>
<feature type="transmembrane region" description="Helical" evidence="6">
    <location>
        <begin position="201"/>
        <end position="221"/>
    </location>
</feature>
<dbReference type="GO" id="GO:0022857">
    <property type="term" value="F:transmembrane transporter activity"/>
    <property type="evidence" value="ECO:0007669"/>
    <property type="project" value="InterPro"/>
</dbReference>
<feature type="transmembrane region" description="Helical" evidence="6">
    <location>
        <begin position="111"/>
        <end position="129"/>
    </location>
</feature>
<dbReference type="PANTHER" id="PTHR23502">
    <property type="entry name" value="MAJOR FACILITATOR SUPERFAMILY"/>
    <property type="match status" value="1"/>
</dbReference>
<proteinExistence type="predicted"/>
<feature type="transmembrane region" description="Helical" evidence="6">
    <location>
        <begin position="44"/>
        <end position="68"/>
    </location>
</feature>
<dbReference type="PANTHER" id="PTHR23502:SF34">
    <property type="entry name" value="PROTEIN HOL1"/>
    <property type="match status" value="1"/>
</dbReference>
<dbReference type="Pfam" id="PF07690">
    <property type="entry name" value="MFS_1"/>
    <property type="match status" value="1"/>
</dbReference>
<feature type="transmembrane region" description="Helical" evidence="6">
    <location>
        <begin position="386"/>
        <end position="406"/>
    </location>
</feature>
<reference evidence="8" key="1">
    <citation type="journal article" date="2020" name="Stud. Mycol.">
        <title>101 Dothideomycetes genomes: a test case for predicting lifestyles and emergence of pathogens.</title>
        <authorList>
            <person name="Haridas S."/>
            <person name="Albert R."/>
            <person name="Binder M."/>
            <person name="Bloem J."/>
            <person name="Labutti K."/>
            <person name="Salamov A."/>
            <person name="Andreopoulos B."/>
            <person name="Baker S."/>
            <person name="Barry K."/>
            <person name="Bills G."/>
            <person name="Bluhm B."/>
            <person name="Cannon C."/>
            <person name="Castanera R."/>
            <person name="Culley D."/>
            <person name="Daum C."/>
            <person name="Ezra D."/>
            <person name="Gonzalez J."/>
            <person name="Henrissat B."/>
            <person name="Kuo A."/>
            <person name="Liang C."/>
            <person name="Lipzen A."/>
            <person name="Lutzoni F."/>
            <person name="Magnuson J."/>
            <person name="Mondo S."/>
            <person name="Nolan M."/>
            <person name="Ohm R."/>
            <person name="Pangilinan J."/>
            <person name="Park H.-J."/>
            <person name="Ramirez L."/>
            <person name="Alfaro M."/>
            <person name="Sun H."/>
            <person name="Tritt A."/>
            <person name="Yoshinaga Y."/>
            <person name="Zwiers L.-H."/>
            <person name="Turgeon B."/>
            <person name="Goodwin S."/>
            <person name="Spatafora J."/>
            <person name="Crous P."/>
            <person name="Grigoriev I."/>
        </authorList>
    </citation>
    <scope>NUCLEOTIDE SEQUENCE</scope>
    <source>
        <strain evidence="8">CBS 122368</strain>
    </source>
</reference>
<evidence type="ECO:0000256" key="5">
    <source>
        <dbReference type="SAM" id="MobiDB-lite"/>
    </source>
</evidence>
<dbReference type="AlphaFoldDB" id="A0A6A6J2S6"/>
<sequence length="487" mass="53188">MSGSNSEKLGAPTLKTTEDGIPLVPQPSDDPDDPLNWSFPKKHAALFILALESLLVKFSATLIAPGAHTLAAQFHVPASTATYIGSAPSILYALAPLVWIPLSHRVGRRPVLLVSQIIALIAAIGVARSQSYAQALGCRMVMGFGGSAGLCIGPAAISDMFFLHEKGSRMGIISILLVTAPYVGGVGGGSVQYNKQLGWRWSMYISAICYAAQLVAQFFLVPETIYEREIAAAESPEAKKTLSRRLGFRTPTNPTGETWAQTFRHPYAMFVYPAVVLPSFWVSLCVMTEVANTAGFALNFGITSRFHFNVAQVGFCYFSGLVGALLGELCAGPLCDLTAKRCLKREEEWQPEKLLKLSLTGLLTVFVGLMIYGFELDRAQHWIVPLAGSALFVFGQEIVVTVVMTYMTDCYPEHAAEVAIVFQFFFNIMCFHPPFYTPQWIAKTGASLPYVVYAIIPIVFFPFGIGLLMWKGPQIRSKGGLFALKRK</sequence>
<feature type="domain" description="Major facilitator superfamily (MFS) profile" evidence="7">
    <location>
        <begin position="45"/>
        <end position="487"/>
    </location>
</feature>
<dbReference type="Proteomes" id="UP000800094">
    <property type="component" value="Unassembled WGS sequence"/>
</dbReference>
<accession>A0A6A6J2S6</accession>
<feature type="region of interest" description="Disordered" evidence="5">
    <location>
        <begin position="1"/>
        <end position="27"/>
    </location>
</feature>
<comment type="subcellular location">
    <subcellularLocation>
        <location evidence="1">Membrane</location>
        <topology evidence="1">Multi-pass membrane protein</topology>
    </subcellularLocation>
</comment>
<dbReference type="GeneID" id="54576330"/>
<keyword evidence="9" id="KW-1185">Reference proteome</keyword>
<dbReference type="SUPFAM" id="SSF103473">
    <property type="entry name" value="MFS general substrate transporter"/>
    <property type="match status" value="1"/>
</dbReference>
<feature type="transmembrane region" description="Helical" evidence="6">
    <location>
        <begin position="80"/>
        <end position="99"/>
    </location>
</feature>
<keyword evidence="4 6" id="KW-0472">Membrane</keyword>
<dbReference type="EMBL" id="ML987189">
    <property type="protein sequence ID" value="KAF2256691.1"/>
    <property type="molecule type" value="Genomic_DNA"/>
</dbReference>
<feature type="transmembrane region" description="Helical" evidence="6">
    <location>
        <begin position="311"/>
        <end position="334"/>
    </location>
</feature>
<feature type="transmembrane region" description="Helical" evidence="6">
    <location>
        <begin position="170"/>
        <end position="189"/>
    </location>
</feature>
<evidence type="ECO:0000256" key="1">
    <source>
        <dbReference type="ARBA" id="ARBA00004141"/>
    </source>
</evidence>
<dbReference type="Gene3D" id="1.20.1250.20">
    <property type="entry name" value="MFS general substrate transporter like domains"/>
    <property type="match status" value="1"/>
</dbReference>
<evidence type="ECO:0000313" key="8">
    <source>
        <dbReference type="EMBL" id="KAF2256691.1"/>
    </source>
</evidence>
<feature type="transmembrane region" description="Helical" evidence="6">
    <location>
        <begin position="448"/>
        <end position="470"/>
    </location>
</feature>
<evidence type="ECO:0000259" key="7">
    <source>
        <dbReference type="PROSITE" id="PS50850"/>
    </source>
</evidence>
<evidence type="ECO:0000256" key="6">
    <source>
        <dbReference type="SAM" id="Phobius"/>
    </source>
</evidence>
<evidence type="ECO:0000256" key="4">
    <source>
        <dbReference type="ARBA" id="ARBA00023136"/>
    </source>
</evidence>
<keyword evidence="3 6" id="KW-1133">Transmembrane helix</keyword>
<feature type="transmembrane region" description="Helical" evidence="6">
    <location>
        <begin position="354"/>
        <end position="374"/>
    </location>
</feature>
<feature type="transmembrane region" description="Helical" evidence="6">
    <location>
        <begin position="418"/>
        <end position="436"/>
    </location>
</feature>
<feature type="transmembrane region" description="Helical" evidence="6">
    <location>
        <begin position="141"/>
        <end position="163"/>
    </location>
</feature>
<dbReference type="InterPro" id="IPR011701">
    <property type="entry name" value="MFS"/>
</dbReference>